<dbReference type="Proteomes" id="UP000604825">
    <property type="component" value="Unassembled WGS sequence"/>
</dbReference>
<dbReference type="AlphaFoldDB" id="A0A811SKK1"/>
<organism evidence="1 2">
    <name type="scientific">Miscanthus lutarioriparius</name>
    <dbReference type="NCBI Taxonomy" id="422564"/>
    <lineage>
        <taxon>Eukaryota</taxon>
        <taxon>Viridiplantae</taxon>
        <taxon>Streptophyta</taxon>
        <taxon>Embryophyta</taxon>
        <taxon>Tracheophyta</taxon>
        <taxon>Spermatophyta</taxon>
        <taxon>Magnoliopsida</taxon>
        <taxon>Liliopsida</taxon>
        <taxon>Poales</taxon>
        <taxon>Poaceae</taxon>
        <taxon>PACMAD clade</taxon>
        <taxon>Panicoideae</taxon>
        <taxon>Andropogonodae</taxon>
        <taxon>Andropogoneae</taxon>
        <taxon>Saccharinae</taxon>
        <taxon>Miscanthus</taxon>
    </lineage>
</organism>
<dbReference type="SUPFAM" id="SSF48576">
    <property type="entry name" value="Terpenoid synthases"/>
    <property type="match status" value="1"/>
</dbReference>
<keyword evidence="2" id="KW-1185">Reference proteome</keyword>
<name>A0A811SKK1_9POAL</name>
<reference evidence="1" key="1">
    <citation type="submission" date="2020-10" db="EMBL/GenBank/DDBJ databases">
        <authorList>
            <person name="Han B."/>
            <person name="Lu T."/>
            <person name="Zhao Q."/>
            <person name="Huang X."/>
            <person name="Zhao Y."/>
        </authorList>
    </citation>
    <scope>NUCLEOTIDE SEQUENCE</scope>
</reference>
<comment type="caution">
    <text evidence="1">The sequence shown here is derived from an EMBL/GenBank/DDBJ whole genome shotgun (WGS) entry which is preliminary data.</text>
</comment>
<dbReference type="InterPro" id="IPR008949">
    <property type="entry name" value="Isoprenoid_synthase_dom_sf"/>
</dbReference>
<evidence type="ECO:0000313" key="2">
    <source>
        <dbReference type="Proteomes" id="UP000604825"/>
    </source>
</evidence>
<accession>A0A811SKK1</accession>
<proteinExistence type="predicted"/>
<protein>
    <submittedName>
        <fullName evidence="1">Uncharacterized protein</fullName>
    </submittedName>
</protein>
<sequence length="97" mass="11239">MNDACEKIKELAEDKWKDMLEQCLALTELPKVMPRTVFDFARTIDNMYKNDHDGFTSSEALKEMIELLFVKPTPNEDCQVVNDIIWSYRLFSGSTGK</sequence>
<dbReference type="Gene3D" id="1.10.600.10">
    <property type="entry name" value="Farnesyl Diphosphate Synthase"/>
    <property type="match status" value="1"/>
</dbReference>
<evidence type="ECO:0000313" key="1">
    <source>
        <dbReference type="EMBL" id="CAD6341069.1"/>
    </source>
</evidence>
<dbReference type="EMBL" id="CAJGYO010000116">
    <property type="protein sequence ID" value="CAD6341069.1"/>
    <property type="molecule type" value="Genomic_DNA"/>
</dbReference>
<dbReference type="OrthoDB" id="690917at2759"/>
<gene>
    <name evidence="1" type="ORF">NCGR_LOCUS65167</name>
</gene>